<reference evidence="1 2" key="1">
    <citation type="submission" date="2017-09" db="EMBL/GenBank/DDBJ databases">
        <title>Large-scale bioinformatics analysis of Bacillus genomes uncovers conserved roles of natural products in bacterial physiology.</title>
        <authorList>
            <consortium name="Agbiome Team Llc"/>
            <person name="Bleich R.M."/>
            <person name="Grubbs K.J."/>
            <person name="Santa Maria K.C."/>
            <person name="Allen S.E."/>
            <person name="Farag S."/>
            <person name="Shank E.A."/>
            <person name="Bowers A."/>
        </authorList>
    </citation>
    <scope>NUCLEOTIDE SEQUENCE [LARGE SCALE GENOMIC DNA]</scope>
    <source>
        <strain evidence="1 2">AFS076905</strain>
    </source>
</reference>
<gene>
    <name evidence="1" type="ORF">COJ50_26570</name>
</gene>
<proteinExistence type="predicted"/>
<evidence type="ECO:0000313" key="1">
    <source>
        <dbReference type="EMBL" id="PFN17614.1"/>
    </source>
</evidence>
<evidence type="ECO:0008006" key="3">
    <source>
        <dbReference type="Google" id="ProtNLM"/>
    </source>
</evidence>
<protein>
    <recommendedName>
        <fullName evidence="3">Lipoprotein</fullName>
    </recommendedName>
</protein>
<organism evidence="1 2">
    <name type="scientific">Bacillus cereus</name>
    <dbReference type="NCBI Taxonomy" id="1396"/>
    <lineage>
        <taxon>Bacteria</taxon>
        <taxon>Bacillati</taxon>
        <taxon>Bacillota</taxon>
        <taxon>Bacilli</taxon>
        <taxon>Bacillales</taxon>
        <taxon>Bacillaceae</taxon>
        <taxon>Bacillus</taxon>
        <taxon>Bacillus cereus group</taxon>
    </lineage>
</organism>
<sequence length="131" mass="14679">MKKAMCLGTCLVLSINLMGCTKKEDQVVSSKPSTSERQKAEVHAVIFENKDKITAIELKNLSKNDVVKTTNKDTIKSVVSAIENSKPTNIPLDQKTKDAMRSHMIVKFEDGSEETFFVWVKEDLEIMIAES</sequence>
<accession>A0A2B1JTR6</accession>
<dbReference type="Proteomes" id="UP000225182">
    <property type="component" value="Unassembled WGS sequence"/>
</dbReference>
<evidence type="ECO:0000313" key="2">
    <source>
        <dbReference type="Proteomes" id="UP000225182"/>
    </source>
</evidence>
<dbReference type="EMBL" id="NUYN01000086">
    <property type="protein sequence ID" value="PFN17614.1"/>
    <property type="molecule type" value="Genomic_DNA"/>
</dbReference>
<name>A0A2B1JTR6_BACCE</name>
<feature type="non-terminal residue" evidence="1">
    <location>
        <position position="131"/>
    </location>
</feature>
<dbReference type="AlphaFoldDB" id="A0A2B1JTR6"/>
<comment type="caution">
    <text evidence="1">The sequence shown here is derived from an EMBL/GenBank/DDBJ whole genome shotgun (WGS) entry which is preliminary data.</text>
</comment>